<proteinExistence type="predicted"/>
<accession>R9PUA7</accession>
<evidence type="ECO:0000313" key="1">
    <source>
        <dbReference type="EMBL" id="GAD03841.1"/>
    </source>
</evidence>
<keyword evidence="2" id="KW-1185">Reference proteome</keyword>
<dbReference type="EMBL" id="BARX01000035">
    <property type="protein sequence ID" value="GAD03841.1"/>
    <property type="molecule type" value="Genomic_DNA"/>
</dbReference>
<protein>
    <submittedName>
        <fullName evidence="1">Uncharacterized protein</fullName>
    </submittedName>
</protein>
<name>R9PUA7_AGAAL</name>
<dbReference type="OrthoDB" id="6405047at2"/>
<reference evidence="1" key="1">
    <citation type="journal article" date="2013" name="Genome Announc.">
        <title>Draft Genome Sequence of Agarivorans albus Strain MKT 106T, an Agarolytic Marine Bacterium.</title>
        <authorList>
            <person name="Yasuike M."/>
            <person name="Nakamura Y."/>
            <person name="Kai W."/>
            <person name="Fujiwara A."/>
            <person name="Fukui Y."/>
            <person name="Satomi M."/>
            <person name="Sano M."/>
        </authorList>
    </citation>
    <scope>NUCLEOTIDE SEQUENCE [LARGE SCALE GENOMIC DNA]</scope>
</reference>
<organism evidence="1 2">
    <name type="scientific">Agarivorans albus MKT 106</name>
    <dbReference type="NCBI Taxonomy" id="1331007"/>
    <lineage>
        <taxon>Bacteria</taxon>
        <taxon>Pseudomonadati</taxon>
        <taxon>Pseudomonadota</taxon>
        <taxon>Gammaproteobacteria</taxon>
        <taxon>Alteromonadales</taxon>
        <taxon>Alteromonadaceae</taxon>
        <taxon>Agarivorans</taxon>
    </lineage>
</organism>
<dbReference type="RefSeq" id="WP_016403608.1">
    <property type="nucleotide sequence ID" value="NZ_BARX01000035.1"/>
</dbReference>
<comment type="caution">
    <text evidence="1">The sequence shown here is derived from an EMBL/GenBank/DDBJ whole genome shotgun (WGS) entry which is preliminary data.</text>
</comment>
<dbReference type="AlphaFoldDB" id="R9PUA7"/>
<dbReference type="Proteomes" id="UP000014461">
    <property type="component" value="Unassembled WGS sequence"/>
</dbReference>
<evidence type="ECO:0000313" key="2">
    <source>
        <dbReference type="Proteomes" id="UP000014461"/>
    </source>
</evidence>
<gene>
    <name evidence="1" type="ORF">AALB_3921</name>
</gene>
<dbReference type="STRING" id="1331007.AALB_3921"/>
<sequence>MSPPTPLPESLASELAQTISNPQWQAERQRLWDIHLESYYAGFKRSEAKAVKHYYFTGELAPKHFGQVAVENLLALYPLINQQSISYLLTVLPTLGIKDLVKRPLEICSDDVLRFADSLMLDYSPFAPKPHQSQSIEQRLAVVDWLLGDEFAPQRRVENVLDPKHPGWQLSIEPLNMCRDILGNIVSWMHCAEFNHCPPLWLKRLDYLVSAFKLLPIEAHSRNIPHRRQAEHQFKRYLWSLIDAGLFSDAVTLSPRLQDYNQAREQVLACLLPLAKHIPAFKQVCLDIEHRDSFFVDRLRSYQAQKIHFKISPELFKQWQQHFVHEPIDSEEEAPRWWSLTHSDKKDNQPDLMLAWLEQHAPEQARLWPQLWPFSVNVSLINLAAPYHEGLHFEIRYSIDSYKAGDQSQADKAEQLIYQIFSQLPICELESWQYYDADLEDRDDDVIIID</sequence>